<dbReference type="InterPro" id="IPR016181">
    <property type="entry name" value="Acyl_CoA_acyltransferase"/>
</dbReference>
<reference evidence="2" key="2">
    <citation type="journal article" date="2021" name="Syst. Appl. Microbiol.">
        <title>Roseomonas hellenica sp. nov., isolated from roots of wild-growing Alkanna tinctoria.</title>
        <authorList>
            <person name="Rat A."/>
            <person name="Naranjo H.D."/>
            <person name="Lebbe L."/>
            <person name="Cnockaert M."/>
            <person name="Krigas N."/>
            <person name="Grigoriadou K."/>
            <person name="Maloupa E."/>
            <person name="Willems A."/>
        </authorList>
    </citation>
    <scope>NUCLEOTIDE SEQUENCE</scope>
    <source>
        <strain evidence="2">LMG 31231</strain>
    </source>
</reference>
<dbReference type="GO" id="GO:0016747">
    <property type="term" value="F:acyltransferase activity, transferring groups other than amino-acyl groups"/>
    <property type="evidence" value="ECO:0007669"/>
    <property type="project" value="InterPro"/>
</dbReference>
<gene>
    <name evidence="2" type="ORF">GXW76_09285</name>
</gene>
<dbReference type="Pfam" id="PF13302">
    <property type="entry name" value="Acetyltransf_3"/>
    <property type="match status" value="1"/>
</dbReference>
<evidence type="ECO:0000313" key="2">
    <source>
        <dbReference type="EMBL" id="MBR0671363.1"/>
    </source>
</evidence>
<evidence type="ECO:0000259" key="1">
    <source>
        <dbReference type="PROSITE" id="PS51186"/>
    </source>
</evidence>
<feature type="domain" description="N-acetyltransferase" evidence="1">
    <location>
        <begin position="16"/>
        <end position="181"/>
    </location>
</feature>
<dbReference type="AlphaFoldDB" id="A0A9X9WW34"/>
<dbReference type="Gene3D" id="3.40.630.30">
    <property type="match status" value="1"/>
</dbReference>
<organism evidence="2 3">
    <name type="scientific">Neoroseomonas soli</name>
    <dbReference type="NCBI Taxonomy" id="1081025"/>
    <lineage>
        <taxon>Bacteria</taxon>
        <taxon>Pseudomonadati</taxon>
        <taxon>Pseudomonadota</taxon>
        <taxon>Alphaproteobacteria</taxon>
        <taxon>Acetobacterales</taxon>
        <taxon>Acetobacteraceae</taxon>
        <taxon>Neoroseomonas</taxon>
    </lineage>
</organism>
<dbReference type="RefSeq" id="WP_211861738.1">
    <property type="nucleotide sequence ID" value="NZ_JAAEDM010000018.1"/>
</dbReference>
<comment type="caution">
    <text evidence="2">The sequence shown here is derived from an EMBL/GenBank/DDBJ whole genome shotgun (WGS) entry which is preliminary data.</text>
</comment>
<dbReference type="Proteomes" id="UP001138751">
    <property type="component" value="Unassembled WGS sequence"/>
</dbReference>
<dbReference type="PANTHER" id="PTHR43792:SF16">
    <property type="entry name" value="N-ACETYLTRANSFERASE DOMAIN-CONTAINING PROTEIN"/>
    <property type="match status" value="1"/>
</dbReference>
<dbReference type="PANTHER" id="PTHR43792">
    <property type="entry name" value="GNAT FAMILY, PUTATIVE (AFU_ORTHOLOGUE AFUA_3G00765)-RELATED-RELATED"/>
    <property type="match status" value="1"/>
</dbReference>
<dbReference type="EMBL" id="JAAEDM010000018">
    <property type="protein sequence ID" value="MBR0671363.1"/>
    <property type="molecule type" value="Genomic_DNA"/>
</dbReference>
<protein>
    <submittedName>
        <fullName evidence="2">GNAT family N-acetyltransferase</fullName>
    </submittedName>
</protein>
<sequence length="195" mass="20837">MVVDSPALPAVETPRLRLRCAEPRDAHALAAMMSETVSRRLASWPVPYTPSMALDRIAGVRMAAAQRRSLPLVMERRADGVVVGWISVSRAPGDEATALLTYWLGEGYQGRGYMREAAPAALAAAFEQLDVARVRAAVQGDNAASLAVVDLLGMTPLGEGRIWCPARGREETCLWFETPRPVAGARLAVVTAAAG</sequence>
<dbReference type="PROSITE" id="PS51186">
    <property type="entry name" value="GNAT"/>
    <property type="match status" value="1"/>
</dbReference>
<evidence type="ECO:0000313" key="3">
    <source>
        <dbReference type="Proteomes" id="UP001138751"/>
    </source>
</evidence>
<dbReference type="SUPFAM" id="SSF55729">
    <property type="entry name" value="Acyl-CoA N-acyltransferases (Nat)"/>
    <property type="match status" value="1"/>
</dbReference>
<dbReference type="InterPro" id="IPR000182">
    <property type="entry name" value="GNAT_dom"/>
</dbReference>
<name>A0A9X9WW34_9PROT</name>
<keyword evidence="3" id="KW-1185">Reference proteome</keyword>
<proteinExistence type="predicted"/>
<dbReference type="InterPro" id="IPR051531">
    <property type="entry name" value="N-acetyltransferase"/>
</dbReference>
<accession>A0A9X9WW34</accession>
<reference evidence="2" key="1">
    <citation type="submission" date="2020-01" db="EMBL/GenBank/DDBJ databases">
        <authorList>
            <person name="Rat A."/>
        </authorList>
    </citation>
    <scope>NUCLEOTIDE SEQUENCE</scope>
    <source>
        <strain evidence="2">LMG 31231</strain>
    </source>
</reference>